<proteinExistence type="predicted"/>
<dbReference type="Gene3D" id="1.10.510.10">
    <property type="entry name" value="Transferase(Phosphotransferase) domain 1"/>
    <property type="match status" value="1"/>
</dbReference>
<organism evidence="1 2">
    <name type="scientific">Pleurotus ostreatus (strain PC15)</name>
    <name type="common">Oyster mushroom</name>
    <dbReference type="NCBI Taxonomy" id="1137138"/>
    <lineage>
        <taxon>Eukaryota</taxon>
        <taxon>Fungi</taxon>
        <taxon>Dikarya</taxon>
        <taxon>Basidiomycota</taxon>
        <taxon>Agaricomycotina</taxon>
        <taxon>Agaricomycetes</taxon>
        <taxon>Agaricomycetidae</taxon>
        <taxon>Agaricales</taxon>
        <taxon>Pleurotineae</taxon>
        <taxon>Pleurotaceae</taxon>
        <taxon>Pleurotus</taxon>
    </lineage>
</organism>
<evidence type="ECO:0000313" key="2">
    <source>
        <dbReference type="Proteomes" id="UP000027073"/>
    </source>
</evidence>
<protein>
    <recommendedName>
        <fullName evidence="3">Protein kinase domain-containing protein</fullName>
    </recommendedName>
</protein>
<dbReference type="SUPFAM" id="SSF56112">
    <property type="entry name" value="Protein kinase-like (PK-like)"/>
    <property type="match status" value="1"/>
</dbReference>
<dbReference type="Proteomes" id="UP000027073">
    <property type="component" value="Unassembled WGS sequence"/>
</dbReference>
<dbReference type="OrthoDB" id="3011275at2759"/>
<dbReference type="InterPro" id="IPR036537">
    <property type="entry name" value="Adaptor_Cbl_N_dom_sf"/>
</dbReference>
<reference evidence="2" key="1">
    <citation type="journal article" date="2014" name="Proc. Natl. Acad. Sci. U.S.A.">
        <title>Extensive sampling of basidiomycete genomes demonstrates inadequacy of the white-rot/brown-rot paradigm for wood decay fungi.</title>
        <authorList>
            <person name="Riley R."/>
            <person name="Salamov A.A."/>
            <person name="Brown D.W."/>
            <person name="Nagy L.G."/>
            <person name="Floudas D."/>
            <person name="Held B.W."/>
            <person name="Levasseur A."/>
            <person name="Lombard V."/>
            <person name="Morin E."/>
            <person name="Otillar R."/>
            <person name="Lindquist E.A."/>
            <person name="Sun H."/>
            <person name="LaButti K.M."/>
            <person name="Schmutz J."/>
            <person name="Jabbour D."/>
            <person name="Luo H."/>
            <person name="Baker S.E."/>
            <person name="Pisabarro A.G."/>
            <person name="Walton J.D."/>
            <person name="Blanchette R.A."/>
            <person name="Henrissat B."/>
            <person name="Martin F."/>
            <person name="Cullen D."/>
            <person name="Hibbett D.S."/>
            <person name="Grigoriev I.V."/>
        </authorList>
    </citation>
    <scope>NUCLEOTIDE SEQUENCE [LARGE SCALE GENOMIC DNA]</scope>
    <source>
        <strain evidence="2">PC15</strain>
    </source>
</reference>
<dbReference type="InterPro" id="IPR011009">
    <property type="entry name" value="Kinase-like_dom_sf"/>
</dbReference>
<evidence type="ECO:0008006" key="3">
    <source>
        <dbReference type="Google" id="ProtNLM"/>
    </source>
</evidence>
<dbReference type="AlphaFoldDB" id="A0A067P248"/>
<accession>A0A067P248</accession>
<dbReference type="CDD" id="cd21037">
    <property type="entry name" value="MLKL_NTD"/>
    <property type="match status" value="1"/>
</dbReference>
<name>A0A067P248_PLEO1</name>
<dbReference type="STRING" id="1137138.A0A067P248"/>
<sequence length="624" mass="71035">MALHRKLAGKDSRARQANIIASSIRVFRVIEGLAELPYLSPLKPICGLAIAVLDVVQTLTKLTDDHAELILRIQQLAQVLEPMKNDARATVSEVEDLEKTLEEILVILKAEGRLSRVQRVLKMQELKNNILMCTARLDSCIQRFTVTSLLRIYQLLVEDRDEIKVFRRTDIDLDHQVQPFPHGKLYRGTLGRLAPRVIVKKYHQDNVAKQIFRSDLELFRRLWHPNLHKLIGQSPSTAELPFLVFSEYESGGVIGYIDRQLAGNASVVDSFMVALRVCQGISSGMEYLRTECIGLHQRELEACFDPSNIVLTPNGQPIVGHNLVINGPKLVPMQQSPRLDAWMKIQLQDFVNSFTYRKLDLSDWDLLMARKHGRRASHIRLLEHFTSHAIPSFSEAAECFESLLASLEPIYQRRELTFQTIRSSAIQTWTGAYVYRPAVAIDCALGDIGYMRDDGKFVVLTNESDPLVLSVYEDSVVSLKSDSKDIVKGSSNGTGVIRHQFGKTHFASIRHSVTSEIWNTWDAWSHLIARAKPICRAFSTDEIELKITDLVFIVGVEENLRVSTFERKSDSDEVTSHVEYIESENAEEEPPWGKWYPETRDVRITNKSWAQSLLFIQLEEEDVE</sequence>
<dbReference type="VEuPathDB" id="FungiDB:PLEOSDRAFT_154659"/>
<dbReference type="InterPro" id="IPR059179">
    <property type="entry name" value="MLKL-like_MCAfunc"/>
</dbReference>
<dbReference type="EMBL" id="KL198006">
    <property type="protein sequence ID" value="KDQ29936.1"/>
    <property type="molecule type" value="Genomic_DNA"/>
</dbReference>
<dbReference type="InParanoid" id="A0A067P248"/>
<dbReference type="GO" id="GO:0007166">
    <property type="term" value="P:cell surface receptor signaling pathway"/>
    <property type="evidence" value="ECO:0007669"/>
    <property type="project" value="InterPro"/>
</dbReference>
<gene>
    <name evidence="1" type="ORF">PLEOSDRAFT_154659</name>
</gene>
<dbReference type="Gene3D" id="1.20.930.20">
    <property type="entry name" value="Adaptor protein Cbl, N-terminal domain"/>
    <property type="match status" value="1"/>
</dbReference>
<evidence type="ECO:0000313" key="1">
    <source>
        <dbReference type="EMBL" id="KDQ29936.1"/>
    </source>
</evidence>
<dbReference type="HOGENOM" id="CLU_438122_0_0_1"/>